<gene>
    <name evidence="2" type="primary">Parp4</name>
    <name evidence="2" type="ORF">SNAT2548_LOCUS14142</name>
</gene>
<evidence type="ECO:0000313" key="3">
    <source>
        <dbReference type="Proteomes" id="UP000604046"/>
    </source>
</evidence>
<dbReference type="PROSITE" id="PS51468">
    <property type="entry name" value="VIT"/>
    <property type="match status" value="1"/>
</dbReference>
<dbReference type="Pfam" id="PF08487">
    <property type="entry name" value="VIT"/>
    <property type="match status" value="1"/>
</dbReference>
<dbReference type="EMBL" id="CAJNDS010001602">
    <property type="protein sequence ID" value="CAE7267075.1"/>
    <property type="molecule type" value="Genomic_DNA"/>
</dbReference>
<feature type="domain" description="VIT" evidence="1">
    <location>
        <begin position="63"/>
        <end position="191"/>
    </location>
</feature>
<accession>A0A812MFH0</accession>
<name>A0A812MFH0_9DINO</name>
<protein>
    <submittedName>
        <fullName evidence="2">Parp4 protein</fullName>
    </submittedName>
</protein>
<dbReference type="InterPro" id="IPR013694">
    <property type="entry name" value="VIT"/>
</dbReference>
<keyword evidence="3" id="KW-1185">Reference proteome</keyword>
<comment type="caution">
    <text evidence="2">The sequence shown here is derived from an EMBL/GenBank/DDBJ whole genome shotgun (WGS) entry which is preliminary data.</text>
</comment>
<dbReference type="AlphaFoldDB" id="A0A812MFH0"/>
<dbReference type="SMART" id="SM00609">
    <property type="entry name" value="VIT"/>
    <property type="match status" value="1"/>
</dbReference>
<dbReference type="Proteomes" id="UP000604046">
    <property type="component" value="Unassembled WGS sequence"/>
</dbReference>
<evidence type="ECO:0000313" key="2">
    <source>
        <dbReference type="EMBL" id="CAE7267075.1"/>
    </source>
</evidence>
<organism evidence="2 3">
    <name type="scientific">Symbiodinium natans</name>
    <dbReference type="NCBI Taxonomy" id="878477"/>
    <lineage>
        <taxon>Eukaryota</taxon>
        <taxon>Sar</taxon>
        <taxon>Alveolata</taxon>
        <taxon>Dinophyceae</taxon>
        <taxon>Suessiales</taxon>
        <taxon>Symbiodiniaceae</taxon>
        <taxon>Symbiodinium</taxon>
    </lineage>
</organism>
<dbReference type="OrthoDB" id="1729737at2759"/>
<proteinExistence type="predicted"/>
<sequence>MADQLTEEQIEEFREAFALFAGDRTPEQEAEIMQWQEHCNAIRAAKGEEDRSVEALRRSLASGGLAGVGEGDEPVLLPLTAFEVDLEVLDQSVLATYTQTFANPSHDSLEVTYSFPVRPAASIAGMQAEVDGRLIVGRVVEKAAAREQYEEARAQRKAVTLLEKATGDVMRLSIGQISPESQVVVRVQLIWELSHLGGRRSQRDAFL</sequence>
<dbReference type="PANTHER" id="PTHR45737">
    <property type="entry name" value="VON WILLEBRAND FACTOR A DOMAIN-CONTAINING PROTEIN 5A"/>
    <property type="match status" value="1"/>
</dbReference>
<reference evidence="2" key="1">
    <citation type="submission" date="2021-02" db="EMBL/GenBank/DDBJ databases">
        <authorList>
            <person name="Dougan E. K."/>
            <person name="Rhodes N."/>
            <person name="Thang M."/>
            <person name="Chan C."/>
        </authorList>
    </citation>
    <scope>NUCLEOTIDE SEQUENCE</scope>
</reference>
<evidence type="ECO:0000259" key="1">
    <source>
        <dbReference type="PROSITE" id="PS51468"/>
    </source>
</evidence>
<dbReference type="PANTHER" id="PTHR45737:SF6">
    <property type="entry name" value="VON WILLEBRAND FACTOR A DOMAIN-CONTAINING PROTEIN 5A"/>
    <property type="match status" value="1"/>
</dbReference>